<dbReference type="EMBL" id="CM044706">
    <property type="protein sequence ID" value="KAI5659742.1"/>
    <property type="molecule type" value="Genomic_DNA"/>
</dbReference>
<comment type="caution">
    <text evidence="1">The sequence shown here is derived from an EMBL/GenBank/DDBJ whole genome shotgun (WGS) entry which is preliminary data.</text>
</comment>
<name>A0ACC0AFL9_CATRO</name>
<dbReference type="Proteomes" id="UP001060085">
    <property type="component" value="Linkage Group LG06"/>
</dbReference>
<gene>
    <name evidence="1" type="ORF">M9H77_28535</name>
</gene>
<reference evidence="2" key="1">
    <citation type="journal article" date="2023" name="Nat. Plants">
        <title>Single-cell RNA sequencing provides a high-resolution roadmap for understanding the multicellular compartmentation of specialized metabolism.</title>
        <authorList>
            <person name="Sun S."/>
            <person name="Shen X."/>
            <person name="Li Y."/>
            <person name="Li Y."/>
            <person name="Wang S."/>
            <person name="Li R."/>
            <person name="Zhang H."/>
            <person name="Shen G."/>
            <person name="Guo B."/>
            <person name="Wei J."/>
            <person name="Xu J."/>
            <person name="St-Pierre B."/>
            <person name="Chen S."/>
            <person name="Sun C."/>
        </authorList>
    </citation>
    <scope>NUCLEOTIDE SEQUENCE [LARGE SCALE GENOMIC DNA]</scope>
</reference>
<sequence>MERTSSVFVLSLSPLSLISFLLLLLPATSSAAAATITIPQQLFKDPNIKYHNGPLLTGDINLSILWYGGKVPETFVTFIKSLKDDGSITFDPKVSDWWKTVESYQSTANKNQSRRPPSINVNIVSKIEDPIFSLGHEFTKFDETIPDLVRKATNGNPDGSSIAVIVIGEGVNLPCGRREDEEKCYEHGIIGNNQIYIVIKNLLRHCGWVCAWPFHKQPEMFQDGVNLVVDPPTWDYETHLNIIHFASALVSTVTNPYGNGFYAEGKPIVEIGDCCSKAFGTGYFPGFTGRVHVDPHNGGTFNAHGVNDTRFMVPGLWNPKHSSTCWTAL</sequence>
<keyword evidence="2" id="KW-1185">Reference proteome</keyword>
<evidence type="ECO:0000313" key="2">
    <source>
        <dbReference type="Proteomes" id="UP001060085"/>
    </source>
</evidence>
<proteinExistence type="predicted"/>
<organism evidence="1 2">
    <name type="scientific">Catharanthus roseus</name>
    <name type="common">Madagascar periwinkle</name>
    <name type="synonym">Vinca rosea</name>
    <dbReference type="NCBI Taxonomy" id="4058"/>
    <lineage>
        <taxon>Eukaryota</taxon>
        <taxon>Viridiplantae</taxon>
        <taxon>Streptophyta</taxon>
        <taxon>Embryophyta</taxon>
        <taxon>Tracheophyta</taxon>
        <taxon>Spermatophyta</taxon>
        <taxon>Magnoliopsida</taxon>
        <taxon>eudicotyledons</taxon>
        <taxon>Gunneridae</taxon>
        <taxon>Pentapetalae</taxon>
        <taxon>asterids</taxon>
        <taxon>lamiids</taxon>
        <taxon>Gentianales</taxon>
        <taxon>Apocynaceae</taxon>
        <taxon>Rauvolfioideae</taxon>
        <taxon>Vinceae</taxon>
        <taxon>Catharanthinae</taxon>
        <taxon>Catharanthus</taxon>
    </lineage>
</organism>
<protein>
    <submittedName>
        <fullName evidence="1">Uncharacterized protein</fullName>
    </submittedName>
</protein>
<evidence type="ECO:0000313" key="1">
    <source>
        <dbReference type="EMBL" id="KAI5659742.1"/>
    </source>
</evidence>
<accession>A0ACC0AFL9</accession>